<feature type="region of interest" description="Disordered" evidence="2">
    <location>
        <begin position="1028"/>
        <end position="1057"/>
    </location>
</feature>
<feature type="compositionally biased region" description="Basic and acidic residues" evidence="2">
    <location>
        <begin position="1489"/>
        <end position="1502"/>
    </location>
</feature>
<evidence type="ECO:0000256" key="2">
    <source>
        <dbReference type="SAM" id="MobiDB-lite"/>
    </source>
</evidence>
<accession>A0ABZ1L2R1</accession>
<evidence type="ECO:0000259" key="3">
    <source>
        <dbReference type="PROSITE" id="PS50022"/>
    </source>
</evidence>
<dbReference type="Pfam" id="PF00754">
    <property type="entry name" value="F5_F8_type_C"/>
    <property type="match status" value="5"/>
</dbReference>
<feature type="domain" description="F5/8 type C" evidence="3">
    <location>
        <begin position="1000"/>
        <end position="1157"/>
    </location>
</feature>
<feature type="domain" description="F5/8 type C" evidence="3">
    <location>
        <begin position="1466"/>
        <end position="1618"/>
    </location>
</feature>
<dbReference type="EMBL" id="CP108188">
    <property type="protein sequence ID" value="WTR68788.1"/>
    <property type="molecule type" value="Genomic_DNA"/>
</dbReference>
<name>A0ABZ1L2R1_9ACTN</name>
<dbReference type="InterPro" id="IPR000421">
    <property type="entry name" value="FA58C"/>
</dbReference>
<feature type="domain" description="F5/8 type C" evidence="3">
    <location>
        <begin position="1160"/>
        <end position="1286"/>
    </location>
</feature>
<dbReference type="InterPro" id="IPR013517">
    <property type="entry name" value="FG-GAP"/>
</dbReference>
<feature type="compositionally biased region" description="Polar residues" evidence="2">
    <location>
        <begin position="1038"/>
        <end position="1052"/>
    </location>
</feature>
<reference evidence="4 5" key="1">
    <citation type="submission" date="2022-10" db="EMBL/GenBank/DDBJ databases">
        <title>The complete genomes of actinobacterial strains from the NBC collection.</title>
        <authorList>
            <person name="Joergensen T.S."/>
            <person name="Alvarez Arevalo M."/>
            <person name="Sterndorff E.B."/>
            <person name="Faurdal D."/>
            <person name="Vuksanovic O."/>
            <person name="Mourched A.-S."/>
            <person name="Charusanti P."/>
            <person name="Shaw S."/>
            <person name="Blin K."/>
            <person name="Weber T."/>
        </authorList>
    </citation>
    <scope>NUCLEOTIDE SEQUENCE [LARGE SCALE GENOMIC DNA]</scope>
    <source>
        <strain evidence="4 5">NBC_00123</strain>
    </source>
</reference>
<organism evidence="4 5">
    <name type="scientific">Streptomyces zaomyceticus</name>
    <dbReference type="NCBI Taxonomy" id="68286"/>
    <lineage>
        <taxon>Bacteria</taxon>
        <taxon>Bacillati</taxon>
        <taxon>Actinomycetota</taxon>
        <taxon>Actinomycetes</taxon>
        <taxon>Kitasatosporales</taxon>
        <taxon>Streptomycetaceae</taxon>
        <taxon>Streptomyces</taxon>
    </lineage>
</organism>
<dbReference type="PANTHER" id="PTHR46306:SF1">
    <property type="entry name" value="BTB_POZ DOMAIN-CONTAINING PROTEIN 9"/>
    <property type="match status" value="1"/>
</dbReference>
<dbReference type="PROSITE" id="PS50022">
    <property type="entry name" value="FA58C_3"/>
    <property type="match status" value="6"/>
</dbReference>
<dbReference type="RefSeq" id="WP_406333633.1">
    <property type="nucleotide sequence ID" value="NZ_CP108188.1"/>
</dbReference>
<evidence type="ECO:0000256" key="1">
    <source>
        <dbReference type="ARBA" id="ARBA00022729"/>
    </source>
</evidence>
<feature type="domain" description="F5/8 type C" evidence="3">
    <location>
        <begin position="1773"/>
        <end position="1935"/>
    </location>
</feature>
<feature type="compositionally biased region" description="Polar residues" evidence="2">
    <location>
        <begin position="1503"/>
        <end position="1520"/>
    </location>
</feature>
<feature type="compositionally biased region" description="Low complexity" evidence="2">
    <location>
        <begin position="50"/>
        <end position="66"/>
    </location>
</feature>
<dbReference type="SUPFAM" id="SSF49785">
    <property type="entry name" value="Galactose-binding domain-like"/>
    <property type="match status" value="6"/>
</dbReference>
<dbReference type="InterPro" id="IPR013783">
    <property type="entry name" value="Ig-like_fold"/>
</dbReference>
<dbReference type="PANTHER" id="PTHR46306">
    <property type="entry name" value="BTB/POZ DOMAIN-CONTAINING PROTEIN 9"/>
    <property type="match status" value="1"/>
</dbReference>
<dbReference type="InterPro" id="IPR008979">
    <property type="entry name" value="Galactose-bd-like_sf"/>
</dbReference>
<feature type="domain" description="F5/8 type C" evidence="3">
    <location>
        <begin position="1619"/>
        <end position="1772"/>
    </location>
</feature>
<feature type="region of interest" description="Disordered" evidence="2">
    <location>
        <begin position="1478"/>
        <end position="1520"/>
    </location>
</feature>
<keyword evidence="1" id="KW-0732">Signal</keyword>
<dbReference type="InterPro" id="IPR028994">
    <property type="entry name" value="Integrin_alpha_N"/>
</dbReference>
<keyword evidence="5" id="KW-1185">Reference proteome</keyword>
<dbReference type="Gene3D" id="2.60.120.260">
    <property type="entry name" value="Galactose-binding domain-like"/>
    <property type="match status" value="6"/>
</dbReference>
<dbReference type="Pfam" id="PF13517">
    <property type="entry name" value="FG-GAP_3"/>
    <property type="match status" value="1"/>
</dbReference>
<dbReference type="Pfam" id="PF22633">
    <property type="entry name" value="F5_F8_type_C_2"/>
    <property type="match status" value="1"/>
</dbReference>
<feature type="region of interest" description="Disordered" evidence="2">
    <location>
        <begin position="592"/>
        <end position="611"/>
    </location>
</feature>
<evidence type="ECO:0000313" key="5">
    <source>
        <dbReference type="Proteomes" id="UP001622594"/>
    </source>
</evidence>
<protein>
    <submittedName>
        <fullName evidence="4">Discoidin domain-containing protein</fullName>
    </submittedName>
</protein>
<feature type="region of interest" description="Disordered" evidence="2">
    <location>
        <begin position="50"/>
        <end position="72"/>
    </location>
</feature>
<dbReference type="InterPro" id="IPR052407">
    <property type="entry name" value="BTB_POZ_domain_cont_9"/>
</dbReference>
<sequence>MSALRERPSLRFLGRRVVAAGLATAVLGAVAALQPPVPQASRLLPVADAAPTGAEPTEAETASAQAKATGKRVELLSRRTENSDTWANPNGSFSVDRYGSAVRILVGQDWVPTDPTLTFAADGRVVPTAATVAMSFSGGAGPMAHIAEDGRRMELSWPKPLPRPTLDGNVATYANILPDVDLQLKADVDGFSQLLVVKTPAAAAHPDLATLKLDIDTVGLSVTADTTGNLYARNPAGQAAFVSPAPMMWDSTEISAAGSGTAGTARAAAGEGPDDPFEPGPGARDALMTTRVVGQSLEITPDRDLLTAPETVYPVFIDPSWAEGKRQNWTRVSAVYKDNSYWNANDVARVGYENKTNGLSRSFFQLDTSNIKGKDVKASTFRIKNTWSWSCQARVVQLWDTTGGIHAGTNWYNQPTQKTLLDWTNESKGWKGSSDCPEGNLEFDVTHKIRQVAAAGDNSVTLGMYAANEGDTFAWKKFDPKTAVLSTEYNTAPDVPTELGTNPSNPLIGNTNISVHALINDADAGNLQANFQVWQPGQAPVVDEHISAQRGRIATLALPDAKIPTGSYQWRVRAKDQDGAYSGWSAVKSFEVDRDRPSKPPTVASPEYPNGDAGWPAVTGKARVTAGKFTFGAAGIGDVVAYRYRTSWDPQERGVNVSSVPGSSATVTITPPAVGPGYVYAYSLDRVGNRSDERAYLLYANGTGAKDRPGDLNGDGNADAWSLDPSGTLRSYLGQGNGKFGTAAYGGASLQGGLISHRGDWDNDGIEDLLVRRYDDVDKRQKLYVYPNTGYGIVRPEDAYELTVACPRHAAEAGDCQGPGTDFWHDDDTQILAVDDLTGGPRSLNGTHALADLLVREGDKLWLYYGSESRYLDEQSDPIQIGGNSWRGHTLIAPGDTTGDGIADLWVRQDDSGDVYQYVGKKTPDGRFDLGSWGESAQPVKILTGAGAATYPELSSSTDLTGDGRPDLWGRAQGNSLTVWPGKGSAQGGYTFDAPLTAGSAHTGPNLAKGVQVTATASYEADGWSRSALVDGRRDSQPDSNGWSTTTASPNSDRTESVTVDLGVRQALNSVDLYPRNDGADTGMGFPLDFTIEVSEDGTTWDSVIERTGYPKPGNTAQSFAFETANARYVKVTGTKLSTDPHGDYHLQFAELEVYGPQKLATGAFNFAKGMTVTASSSYEGSGWTLNGLVDGSNKDGWSSADNTGVSHTESVTVDLRAPRSVNWINLRPRGDGANTGAGFPVDFTVEVSPDNTTWTKVVQRTGYPRPDAAAQAFPFDTQQIRYIKVTGTKLSKDNFGNYHMQFAELEAFSDQAYDPRVPDLAVGTAVTASSSTASGPAAALVDANPSTWWSSNTYLANHAESVTVDLGASQSLNWVNLRPRNDGASTGMGFPVDFTVQLSGDGTTWGTPVVSQTGYPRPGDAGQPFWFQAQSARYIKVTGTKLSQDNFGRYQMQLAALEASGGRYLMSSAVNLAKGAPVTSTSSYEADGFSRSDIVDGKRDSTAASQGFSSNDNTGANHTESVTVDLGTRQSVNWVSLYPRTGTPESTGYSFPVDFTIEVSENNTTWTKVAQRTGYPRPGNAVQPFPFNNRNARYIRVNATKLAVPGDYRLQLAEFEVYGQKAFNSAQPNLALGAAVTASSSYVDATWSPGGLVDNNTATGWSSSSDTGATHTEHVTADLGTLQSLNWITLRPRTDGGNAGNGFPVDFTIEVSQDGTTWTKVAQRTSYPKPDSSPQHFLFEPRPSRFVRITGTKLSTDSRGEYHMQFSELGAYSGKSLPRESRNVAKGAAVTASSSYTGPGWTVAALTDGNPSALPGLQGWSSDNTLTANHQEWAKVDLGAALPVGWINLYPRNDAAADTGSGFPVDFAVEVSQDGTTWTKVAQRTGYPKPGNAVQQFPFPTQNTRYIRVTGTNLSKDSSGHYRMQFAELEAYDPSTS</sequence>
<evidence type="ECO:0000313" key="4">
    <source>
        <dbReference type="EMBL" id="WTR68788.1"/>
    </source>
</evidence>
<dbReference type="SUPFAM" id="SSF69318">
    <property type="entry name" value="Integrin alpha N-terminal domain"/>
    <property type="match status" value="1"/>
</dbReference>
<dbReference type="Proteomes" id="UP001622594">
    <property type="component" value="Chromosome"/>
</dbReference>
<proteinExistence type="predicted"/>
<gene>
    <name evidence="4" type="ORF">OG814_05620</name>
</gene>
<feature type="domain" description="F5/8 type C" evidence="3">
    <location>
        <begin position="1306"/>
        <end position="1458"/>
    </location>
</feature>
<dbReference type="Gene3D" id="2.60.40.10">
    <property type="entry name" value="Immunoglobulins"/>
    <property type="match status" value="1"/>
</dbReference>
<dbReference type="SMART" id="SM00231">
    <property type="entry name" value="FA58C"/>
    <property type="match status" value="2"/>
</dbReference>